<sequence>MNLKADPCIDFAEFACGNFYKTATFNEGESETSPMSILADKNKKIIRAILSEDLKPGDWAYMSNMKNLYKSCMDDQKIEEIGVEPYLETSFAKEWPTLIGQSWTGESQFDLNDVIIRYNDEIIYSNDSKYFKKHLTLSAFNFCSTKLYDPRLFLPRTYFIRPRNDSVLMAYERYLRDTAFYLGAKSDVAAKDAADVFDVEIKLSKITVPEEERRSNFKMYNPMTLAVLGTNYSYVSERIS</sequence>
<dbReference type="InterPro" id="IPR024079">
    <property type="entry name" value="MetalloPept_cat_dom_sf"/>
</dbReference>
<dbReference type="PANTHER" id="PTHR11733">
    <property type="entry name" value="ZINC METALLOPROTEASE FAMILY M13 NEPRILYSIN-RELATED"/>
    <property type="match status" value="1"/>
</dbReference>
<dbReference type="Pfam" id="PF05649">
    <property type="entry name" value="Peptidase_M13_N"/>
    <property type="match status" value="1"/>
</dbReference>
<reference evidence="2 3" key="1">
    <citation type="journal article" date="2021" name="Elife">
        <title>Chloroplast acquisition without the gene transfer in kleptoplastic sea slugs, Plakobranchus ocellatus.</title>
        <authorList>
            <person name="Maeda T."/>
            <person name="Takahashi S."/>
            <person name="Yoshida T."/>
            <person name="Shimamura S."/>
            <person name="Takaki Y."/>
            <person name="Nagai Y."/>
            <person name="Toyoda A."/>
            <person name="Suzuki Y."/>
            <person name="Arimoto A."/>
            <person name="Ishii H."/>
            <person name="Satoh N."/>
            <person name="Nishiyama T."/>
            <person name="Hasebe M."/>
            <person name="Maruyama T."/>
            <person name="Minagawa J."/>
            <person name="Obokata J."/>
            <person name="Shigenobu S."/>
        </authorList>
    </citation>
    <scope>NUCLEOTIDE SEQUENCE [LARGE SCALE GENOMIC DNA]</scope>
</reference>
<dbReference type="InterPro" id="IPR008753">
    <property type="entry name" value="Peptidase_M13_N"/>
</dbReference>
<organism evidence="2 3">
    <name type="scientific">Plakobranchus ocellatus</name>
    <dbReference type="NCBI Taxonomy" id="259542"/>
    <lineage>
        <taxon>Eukaryota</taxon>
        <taxon>Metazoa</taxon>
        <taxon>Spiralia</taxon>
        <taxon>Lophotrochozoa</taxon>
        <taxon>Mollusca</taxon>
        <taxon>Gastropoda</taxon>
        <taxon>Heterobranchia</taxon>
        <taxon>Euthyneura</taxon>
        <taxon>Panpulmonata</taxon>
        <taxon>Sacoglossa</taxon>
        <taxon>Placobranchoidea</taxon>
        <taxon>Plakobranchidae</taxon>
        <taxon>Plakobranchus</taxon>
    </lineage>
</organism>
<feature type="domain" description="Peptidase M13 N-terminal" evidence="1">
    <location>
        <begin position="7"/>
        <end position="231"/>
    </location>
</feature>
<evidence type="ECO:0000313" key="3">
    <source>
        <dbReference type="Proteomes" id="UP000735302"/>
    </source>
</evidence>
<gene>
    <name evidence="2" type="ORF">PoB_004922300</name>
</gene>
<accession>A0AAV4BSZ3</accession>
<proteinExistence type="predicted"/>
<dbReference type="PROSITE" id="PS51885">
    <property type="entry name" value="NEPRILYSIN"/>
    <property type="match status" value="1"/>
</dbReference>
<dbReference type="EMBL" id="BLXT01005446">
    <property type="protein sequence ID" value="GFO22718.1"/>
    <property type="molecule type" value="Genomic_DNA"/>
</dbReference>
<dbReference type="Gene3D" id="3.40.390.10">
    <property type="entry name" value="Collagenase (Catalytic Domain)"/>
    <property type="match status" value="1"/>
</dbReference>
<evidence type="ECO:0000313" key="2">
    <source>
        <dbReference type="EMBL" id="GFO22718.1"/>
    </source>
</evidence>
<keyword evidence="3" id="KW-1185">Reference proteome</keyword>
<dbReference type="Gene3D" id="1.10.1380.10">
    <property type="entry name" value="Neutral endopeptidase , domain2"/>
    <property type="match status" value="1"/>
</dbReference>
<dbReference type="PANTHER" id="PTHR11733:SF133">
    <property type="entry name" value="PHOSPHATE-REGULATING NEUTRAL ENDOPEPTIDASE PHEX"/>
    <property type="match status" value="1"/>
</dbReference>
<dbReference type="GO" id="GO:0005886">
    <property type="term" value="C:plasma membrane"/>
    <property type="evidence" value="ECO:0007669"/>
    <property type="project" value="TreeGrafter"/>
</dbReference>
<comment type="caution">
    <text evidence="2">The sequence shown here is derived from an EMBL/GenBank/DDBJ whole genome shotgun (WGS) entry which is preliminary data.</text>
</comment>
<dbReference type="Proteomes" id="UP000735302">
    <property type="component" value="Unassembled WGS sequence"/>
</dbReference>
<dbReference type="GO" id="GO:0004222">
    <property type="term" value="F:metalloendopeptidase activity"/>
    <property type="evidence" value="ECO:0007669"/>
    <property type="project" value="InterPro"/>
</dbReference>
<dbReference type="AlphaFoldDB" id="A0AAV4BSZ3"/>
<dbReference type="SUPFAM" id="SSF55486">
    <property type="entry name" value="Metalloproteases ('zincins'), catalytic domain"/>
    <property type="match status" value="1"/>
</dbReference>
<dbReference type="InterPro" id="IPR042089">
    <property type="entry name" value="Peptidase_M13_dom_2"/>
</dbReference>
<name>A0AAV4BSZ3_9GAST</name>
<dbReference type="InterPro" id="IPR000718">
    <property type="entry name" value="Peptidase_M13"/>
</dbReference>
<evidence type="ECO:0000259" key="1">
    <source>
        <dbReference type="Pfam" id="PF05649"/>
    </source>
</evidence>
<dbReference type="GO" id="GO:0016485">
    <property type="term" value="P:protein processing"/>
    <property type="evidence" value="ECO:0007669"/>
    <property type="project" value="TreeGrafter"/>
</dbReference>
<protein>
    <submittedName>
        <fullName evidence="2">Endothelin-converting enzyme 1</fullName>
    </submittedName>
</protein>